<dbReference type="InterPro" id="IPR023828">
    <property type="entry name" value="Peptidase_S8_Ser-AS"/>
</dbReference>
<dbReference type="InterPro" id="IPR015500">
    <property type="entry name" value="Peptidase_S8_subtilisin-rel"/>
</dbReference>
<dbReference type="RefSeq" id="WP_020542400.1">
    <property type="nucleotide sequence ID" value="NZ_CP068985.1"/>
</dbReference>
<evidence type="ECO:0000256" key="3">
    <source>
        <dbReference type="ARBA" id="ARBA00022801"/>
    </source>
</evidence>
<dbReference type="Gene3D" id="2.60.40.10">
    <property type="entry name" value="Immunoglobulins"/>
    <property type="match status" value="1"/>
</dbReference>
<protein>
    <submittedName>
        <fullName evidence="9">Serine protease AprX</fullName>
        <ecNumber evidence="9">3.4.21.-</ecNumber>
    </submittedName>
</protein>
<evidence type="ECO:0000256" key="4">
    <source>
        <dbReference type="ARBA" id="ARBA00022825"/>
    </source>
</evidence>
<evidence type="ECO:0000256" key="5">
    <source>
        <dbReference type="PROSITE-ProRule" id="PRU01240"/>
    </source>
</evidence>
<dbReference type="InterPro" id="IPR050131">
    <property type="entry name" value="Peptidase_S8_subtilisin-like"/>
</dbReference>
<dbReference type="InterPro" id="IPR023827">
    <property type="entry name" value="Peptidase_S8_Asp-AS"/>
</dbReference>
<sequence>MSFRLPARRPCLLAGAALVASIVAVPVPATAAPPSTTAPATGPTTGPTPAAALGGRVEITLVTGDEVTYDTAGGVPSVTVTPATRSDGSTSTFVTYKKDGDTHVVPLDVRPYIASGAVDEGLFNVSYLARNGYAERQDLPVIAQYGKGARTAQAKVPGAATKRHLATVNSAALEVAKSAQFWQGVQNPDVRPADAPKHDKLRLSGGMDRLWLDRVNRISLDESVPLVGAPQAWASGYDGAGVKVAVLDTGIDRTHPDLAGKVAAEADFSGASQDAVDRNGHGTHVASTIAGSGAAAGGTHKGVAPGASLLVAKVCDDRGGCLNSSVIAGMEWAAEQGADVVNLSLGGDAPLDYPDPQSQAVDELTEASGTLFVIAAGNAGQDESIASPGVARAALTVAATDNADRLASFSSRGPIWYADRTLKPDIAAPGVNITAARASQSSWPGDLYTDASGTSMATPHVAGAAAVLAQRHPGWTPDRLKAALMSTSKDVKLKAFEAGAGRLDVARAVSQQVHAVTPAVDLGILSQDQQKQSRTVTYANGGSAPVTLTLAASLVTSSGAQVPEGAVATDATVTIPAGGTATATVSVDLAALSKGLYSGAVTATDQAGGIVVRVPVAFQVEPQSFPVKFEILGHDGKPCGTSDRFGCYAIPALTYVNHDTGRTGAPRSLTDRLSVGRHSFQAAVAWSDPDTWEPQYAVVVAEDVKVTGPMTVTLDASKARRIAIETPKPSQSLDHQIGVIRTSESGAETGFGLLAGFGSYGYWAAPTPKVAEGSLLFQHQSDAIAPLVEMEVLGEEQQRLHPQYITYYESVVKFSGVQPLDVTYLGVMHALSDPATQIPKDLSGVKGKLALIEIEDEWDGVSARFGCHVFPEYLDALTAAGAAGVMAFMKVDGTPQKCDTRNTFSVLHQPTIPAVSLPPNEGRALRDQAVSGNRTSIRVKGTPTSPYVYHLKFYRMNEIPADQTYRVSERELARFDYDYHAERPVDVVTAWHQWIPGRETDIAAINTRLRGPGTWQNYVGPAAHPDQLVKAEVHRSTPDLAIIDDAPVPMMIRPVSARAVVEGDWWGSPAVPGAPEFDSPATWLAACGACRQGDVFSPLLPMAVTDPHVESFYLETAQSDRLHLYRDGQEITPTPLLGAITAYTLPPEQARYRLTHEMDVLAPDLKADFHDRRVSSEWEFTSSRVKADDKGRLHCIGTNLEISDEPCAVQPLVYLRYDLNLDLDNTVRRGVHRVELHAYHEVAATSRPAIASIEAWVSYDGEKTWQKAGTGTPEGGTVTAVLPAPPAGKVTASLKVKASDAAGNALTQTVHEAYGVR</sequence>
<dbReference type="Proteomes" id="UP000824681">
    <property type="component" value="Chromosome"/>
</dbReference>
<accession>A0ABX8TR61</accession>
<dbReference type="PRINTS" id="PR00723">
    <property type="entry name" value="SUBTILISIN"/>
</dbReference>
<dbReference type="InterPro" id="IPR036852">
    <property type="entry name" value="Peptidase_S8/S53_dom_sf"/>
</dbReference>
<evidence type="ECO:0000256" key="1">
    <source>
        <dbReference type="ARBA" id="ARBA00011073"/>
    </source>
</evidence>
<comment type="similarity">
    <text evidence="1 5 6">Belongs to the peptidase S8 family.</text>
</comment>
<dbReference type="GO" id="GO:0006508">
    <property type="term" value="P:proteolysis"/>
    <property type="evidence" value="ECO:0007669"/>
    <property type="project" value="UniProtKB-KW"/>
</dbReference>
<feature type="active site" description="Charge relay system" evidence="5">
    <location>
        <position position="455"/>
    </location>
</feature>
<evidence type="ECO:0000259" key="8">
    <source>
        <dbReference type="Pfam" id="PF00082"/>
    </source>
</evidence>
<keyword evidence="4 5" id="KW-0720">Serine protease</keyword>
<dbReference type="Gene3D" id="3.50.30.30">
    <property type="match status" value="1"/>
</dbReference>
<dbReference type="InterPro" id="IPR013783">
    <property type="entry name" value="Ig-like_fold"/>
</dbReference>
<evidence type="ECO:0000256" key="2">
    <source>
        <dbReference type="ARBA" id="ARBA00022670"/>
    </source>
</evidence>
<dbReference type="PROSITE" id="PS00138">
    <property type="entry name" value="SUBTILASE_SER"/>
    <property type="match status" value="1"/>
</dbReference>
<keyword evidence="10" id="KW-1185">Reference proteome</keyword>
<feature type="active site" description="Charge relay system" evidence="5">
    <location>
        <position position="281"/>
    </location>
</feature>
<feature type="chain" id="PRO_5046995839" evidence="7">
    <location>
        <begin position="32"/>
        <end position="1317"/>
    </location>
</feature>
<feature type="active site" description="Charge relay system" evidence="5">
    <location>
        <position position="248"/>
    </location>
</feature>
<dbReference type="Pfam" id="PF00082">
    <property type="entry name" value="Peptidase_S8"/>
    <property type="match status" value="1"/>
</dbReference>
<dbReference type="PROSITE" id="PS51892">
    <property type="entry name" value="SUBTILASE"/>
    <property type="match status" value="1"/>
</dbReference>
<evidence type="ECO:0000313" key="10">
    <source>
        <dbReference type="Proteomes" id="UP000824681"/>
    </source>
</evidence>
<evidence type="ECO:0000256" key="6">
    <source>
        <dbReference type="RuleBase" id="RU003355"/>
    </source>
</evidence>
<name>A0ABX8TR61_9ACTN</name>
<gene>
    <name evidence="9" type="primary">aprX1</name>
    <name evidence="9" type="ORF">Nocox_00830</name>
</gene>
<dbReference type="SUPFAM" id="SSF52743">
    <property type="entry name" value="Subtilisin-like"/>
    <property type="match status" value="1"/>
</dbReference>
<organism evidence="9 10">
    <name type="scientific">Nonomuraea coxensis DSM 45129</name>
    <dbReference type="NCBI Taxonomy" id="1122611"/>
    <lineage>
        <taxon>Bacteria</taxon>
        <taxon>Bacillati</taxon>
        <taxon>Actinomycetota</taxon>
        <taxon>Actinomycetes</taxon>
        <taxon>Streptosporangiales</taxon>
        <taxon>Streptosporangiaceae</taxon>
        <taxon>Nonomuraea</taxon>
    </lineage>
</organism>
<evidence type="ECO:0000256" key="7">
    <source>
        <dbReference type="SAM" id="SignalP"/>
    </source>
</evidence>
<dbReference type="CDD" id="cd07474">
    <property type="entry name" value="Peptidases_S8_subtilisin_Vpr-like"/>
    <property type="match status" value="1"/>
</dbReference>
<dbReference type="PROSITE" id="PS00136">
    <property type="entry name" value="SUBTILASE_ASP"/>
    <property type="match status" value="1"/>
</dbReference>
<feature type="signal peptide" evidence="7">
    <location>
        <begin position="1"/>
        <end position="31"/>
    </location>
</feature>
<dbReference type="Gene3D" id="3.40.50.200">
    <property type="entry name" value="Peptidase S8/S53 domain"/>
    <property type="match status" value="1"/>
</dbReference>
<keyword evidence="2 5" id="KW-0645">Protease</keyword>
<reference evidence="9 10" key="1">
    <citation type="journal article" date="2021" name="ACS Chem. Biol.">
        <title>Genomic-Led Discovery of a Novel Glycopeptide Antibiotic by Nonomuraea coxensis DSM 45129.</title>
        <authorList>
            <person name="Yushchuk O."/>
            <person name="Vior N.M."/>
            <person name="Andreo-Vidal A."/>
            <person name="Berini F."/>
            <person name="Ruckert C."/>
            <person name="Busche T."/>
            <person name="Binda E."/>
            <person name="Kalinowski J."/>
            <person name="Truman A.W."/>
            <person name="Marinelli F."/>
        </authorList>
    </citation>
    <scope>NUCLEOTIDE SEQUENCE [LARGE SCALE GENOMIC DNA]</scope>
    <source>
        <strain evidence="9 10">DSM 45129</strain>
    </source>
</reference>
<evidence type="ECO:0000313" key="9">
    <source>
        <dbReference type="EMBL" id="QYC37802.1"/>
    </source>
</evidence>
<dbReference type="InterPro" id="IPR034213">
    <property type="entry name" value="S8_Vpr-like"/>
</dbReference>
<dbReference type="PANTHER" id="PTHR43806:SF65">
    <property type="entry name" value="SERINE PROTEASE APRX"/>
    <property type="match status" value="1"/>
</dbReference>
<feature type="domain" description="Peptidase S8/S53" evidence="8">
    <location>
        <begin position="239"/>
        <end position="494"/>
    </location>
</feature>
<dbReference type="InterPro" id="IPR000209">
    <property type="entry name" value="Peptidase_S8/S53_dom"/>
</dbReference>
<dbReference type="InterPro" id="IPR022398">
    <property type="entry name" value="Peptidase_S8_His-AS"/>
</dbReference>
<dbReference type="EC" id="3.4.21.-" evidence="9"/>
<dbReference type="GO" id="GO:0008233">
    <property type="term" value="F:peptidase activity"/>
    <property type="evidence" value="ECO:0007669"/>
    <property type="project" value="UniProtKB-KW"/>
</dbReference>
<dbReference type="EMBL" id="CP068985">
    <property type="protein sequence ID" value="QYC37802.1"/>
    <property type="molecule type" value="Genomic_DNA"/>
</dbReference>
<dbReference type="PANTHER" id="PTHR43806">
    <property type="entry name" value="PEPTIDASE S8"/>
    <property type="match status" value="1"/>
</dbReference>
<dbReference type="PROSITE" id="PS00137">
    <property type="entry name" value="SUBTILASE_HIS"/>
    <property type="match status" value="1"/>
</dbReference>
<keyword evidence="7" id="KW-0732">Signal</keyword>
<keyword evidence="3 5" id="KW-0378">Hydrolase</keyword>
<proteinExistence type="inferred from homology"/>